<dbReference type="InterPro" id="IPR052628">
    <property type="entry name" value="CFAP70"/>
</dbReference>
<feature type="compositionally biased region" description="Low complexity" evidence="3">
    <location>
        <begin position="829"/>
        <end position="848"/>
    </location>
</feature>
<dbReference type="InterPro" id="IPR011990">
    <property type="entry name" value="TPR-like_helical_dom_sf"/>
</dbReference>
<dbReference type="Pfam" id="PF13181">
    <property type="entry name" value="TPR_8"/>
    <property type="match status" value="1"/>
</dbReference>
<keyword evidence="2" id="KW-0802">TPR repeat</keyword>
<feature type="region of interest" description="Disordered" evidence="3">
    <location>
        <begin position="804"/>
        <end position="882"/>
    </location>
</feature>
<dbReference type="PANTHER" id="PTHR44314:SF1">
    <property type="entry name" value="CILIA- AND FLAGELLA-ASSOCIATED PROTEIN 70"/>
    <property type="match status" value="1"/>
</dbReference>
<keyword evidence="5" id="KW-1185">Reference proteome</keyword>
<organism evidence="4 5">
    <name type="scientific">Dimorphilus gyrociliatus</name>
    <dbReference type="NCBI Taxonomy" id="2664684"/>
    <lineage>
        <taxon>Eukaryota</taxon>
        <taxon>Metazoa</taxon>
        <taxon>Spiralia</taxon>
        <taxon>Lophotrochozoa</taxon>
        <taxon>Annelida</taxon>
        <taxon>Polychaeta</taxon>
        <taxon>Polychaeta incertae sedis</taxon>
        <taxon>Dinophilidae</taxon>
        <taxon>Dimorphilus</taxon>
    </lineage>
</organism>
<dbReference type="GO" id="GO:0031514">
    <property type="term" value="C:motile cilium"/>
    <property type="evidence" value="ECO:0007669"/>
    <property type="project" value="TreeGrafter"/>
</dbReference>
<dbReference type="Gene3D" id="1.25.40.10">
    <property type="entry name" value="Tetratricopeptide repeat domain"/>
    <property type="match status" value="2"/>
</dbReference>
<comment type="caution">
    <text evidence="4">The sequence shown here is derived from an EMBL/GenBank/DDBJ whole genome shotgun (WGS) entry which is preliminary data.</text>
</comment>
<dbReference type="EMBL" id="CAJFCJ010000019">
    <property type="protein sequence ID" value="CAD5122923.1"/>
    <property type="molecule type" value="Genomic_DNA"/>
</dbReference>
<evidence type="ECO:0000313" key="4">
    <source>
        <dbReference type="EMBL" id="CAD5122923.1"/>
    </source>
</evidence>
<dbReference type="PANTHER" id="PTHR44314">
    <property type="entry name" value="CILIA- AND FLAGELLA-ASSOCIATED PROTEIN 70"/>
    <property type="match status" value="1"/>
</dbReference>
<evidence type="ECO:0000256" key="3">
    <source>
        <dbReference type="SAM" id="MobiDB-lite"/>
    </source>
</evidence>
<name>A0A7I8W5H1_9ANNE</name>
<evidence type="ECO:0000256" key="1">
    <source>
        <dbReference type="ARBA" id="ARBA00022737"/>
    </source>
</evidence>
<dbReference type="OrthoDB" id="10262375at2759"/>
<dbReference type="GO" id="GO:0070062">
    <property type="term" value="C:extracellular exosome"/>
    <property type="evidence" value="ECO:0007669"/>
    <property type="project" value="TreeGrafter"/>
</dbReference>
<gene>
    <name evidence="4" type="ORF">DGYR_LOCUS10664</name>
</gene>
<dbReference type="GO" id="GO:0060271">
    <property type="term" value="P:cilium assembly"/>
    <property type="evidence" value="ECO:0007669"/>
    <property type="project" value="TreeGrafter"/>
</dbReference>
<dbReference type="AlphaFoldDB" id="A0A7I8W5H1"/>
<dbReference type="InterPro" id="IPR019734">
    <property type="entry name" value="TPR_rpt"/>
</dbReference>
<protein>
    <submittedName>
        <fullName evidence="4">DgyrCDS11321</fullName>
    </submittedName>
</protein>
<dbReference type="GO" id="GO:0003341">
    <property type="term" value="P:cilium movement"/>
    <property type="evidence" value="ECO:0007669"/>
    <property type="project" value="TreeGrafter"/>
</dbReference>
<sequence>MADHEIIQMRPPETLTINILRLRNLKGVRGDSLTAFVRVEHNDKALGESIKIECTAEDDAELNFQSTISVSFDDYMLIDELCSKPIICTAIEALPKEKKQREEKTVPLGQCTIDLLPIVLGQTKLNSTLALHATPGSPIENLPSEHAIPQIDVQLTIENEILPSITDATVMSMTVESLYSPPDSFTTSGQAHQYLACMPVQQTSEKETLAVFAPGHVKPSADKDQLSKFKKWPIPGAALGTAVNIPNSFLSHDNLEDENGELRSRNDRDFRNHSEMEKNRLVWNIERRCYLEPGASKKFQEKIAKNRFAPIEVCRMGGSGGAKGGKKTSMDDEDKMDEDISYHGIVYVDLAPLLYPGVSRIRGAYKVKAFSEQDVTEKTGRKGTHAEEATKLAQGWMARAASSPFGKGGKGKDDKKEIKKVLSMDGPAARKLKSTVPPTVGRRLETIMATSKPGNETVAEGDGQIPVNTEGMQYEENISYLMLEIKLSRPLIPKKELEELSKHVAEYIPPRPKFPKRSDNAQKSVEDYHNQIASVASLIIDEYRHLLEGVGEEEDTETGEMPENSESRYQRLIYQLNSSGKYFAFKEQLKYSVIKIVREKFLRTSTLTDQDEMEKFISELYVYLVDQMHVCLNKSLTVEDQVPIPEPLTTTVQLKIFAQEAETNQLPELADKYYQERIARDRNDPDHWLDFGVFCLSIEDISRAEECFRECISIDQRHLEGLLLYAITVSMQQKYDRADLFFTMASRLKPDSILCWTLLSLFYKTISDEIREEMALAEAHRLNQIKAIAETRKLQENIPPIQSADIPDEQSIQQPPISPLSLNADVKGVKPGSKVKGSARKSASAASKVKSDSRPASKLKNAANEDEESASVSAPREKTPQPSQSIYVPAINFLLKYKAYSFCNKAMAQHLLDPLGGPSAYYYLSLAQVQLEKRELEEAGESLKEAMQFEYENSDGWAMKGHVMYLSGRTVDAKDCYERTLAFVNPPTDLHPIYLRLASIYMSENNHEAAKNIFLQACRRSPTCVTWLGVGIACYRLD</sequence>
<dbReference type="SMART" id="SM00028">
    <property type="entry name" value="TPR"/>
    <property type="match status" value="4"/>
</dbReference>
<dbReference type="SUPFAM" id="SSF48452">
    <property type="entry name" value="TPR-like"/>
    <property type="match status" value="2"/>
</dbReference>
<accession>A0A7I8W5H1</accession>
<evidence type="ECO:0000256" key="2">
    <source>
        <dbReference type="ARBA" id="ARBA00022803"/>
    </source>
</evidence>
<dbReference type="Proteomes" id="UP000549394">
    <property type="component" value="Unassembled WGS sequence"/>
</dbReference>
<reference evidence="4 5" key="1">
    <citation type="submission" date="2020-08" db="EMBL/GenBank/DDBJ databases">
        <authorList>
            <person name="Hejnol A."/>
        </authorList>
    </citation>
    <scope>NUCLEOTIDE SEQUENCE [LARGE SCALE GENOMIC DNA]</scope>
</reference>
<evidence type="ECO:0000313" key="5">
    <source>
        <dbReference type="Proteomes" id="UP000549394"/>
    </source>
</evidence>
<keyword evidence="1" id="KW-0677">Repeat</keyword>
<proteinExistence type="predicted"/>